<dbReference type="EMBL" id="SJWY01000009">
    <property type="protein sequence ID" value="TDE75392.1"/>
    <property type="molecule type" value="Genomic_DNA"/>
</dbReference>
<proteinExistence type="predicted"/>
<organism evidence="2 3">
    <name type="scientific">Streptococcus vicugnae</name>
    <dbReference type="NCBI Taxonomy" id="2740579"/>
    <lineage>
        <taxon>Bacteria</taxon>
        <taxon>Bacillati</taxon>
        <taxon>Bacillota</taxon>
        <taxon>Bacilli</taxon>
        <taxon>Lactobacillales</taxon>
        <taxon>Streptococcaceae</taxon>
        <taxon>Streptococcus</taxon>
    </lineage>
</organism>
<comment type="caution">
    <text evidence="2">The sequence shown here is derived from an EMBL/GenBank/DDBJ whole genome shotgun (WGS) entry which is preliminary data.</text>
</comment>
<dbReference type="InterPro" id="IPR031612">
    <property type="entry name" value="Phage_holin_Dp1"/>
</dbReference>
<protein>
    <submittedName>
        <fullName evidence="2">Holin</fullName>
    </submittedName>
</protein>
<dbReference type="AlphaFoldDB" id="A0A4R5G6H8"/>
<gene>
    <name evidence="2" type="ORF">E0E04_00975</name>
</gene>
<dbReference type="Proteomes" id="UP000295231">
    <property type="component" value="Unassembled WGS sequence"/>
</dbReference>
<dbReference type="Pfam" id="PF16938">
    <property type="entry name" value="Phage_holin_Dp1"/>
    <property type="match status" value="1"/>
</dbReference>
<keyword evidence="1" id="KW-0472">Membrane</keyword>
<keyword evidence="3" id="KW-1185">Reference proteome</keyword>
<keyword evidence="1" id="KW-1133">Transmembrane helix</keyword>
<sequence>MKLNNNVYDTLKWVVVVLLPALGTLIGTIGTAFNWEYTQITLVIVTAVTTFLGACIGISTANYNKGDDNEEE</sequence>
<feature type="transmembrane region" description="Helical" evidence="1">
    <location>
        <begin position="40"/>
        <end position="63"/>
    </location>
</feature>
<keyword evidence="1" id="KW-0812">Transmembrane</keyword>
<evidence type="ECO:0000256" key="1">
    <source>
        <dbReference type="SAM" id="Phobius"/>
    </source>
</evidence>
<evidence type="ECO:0000313" key="3">
    <source>
        <dbReference type="Proteomes" id="UP000295231"/>
    </source>
</evidence>
<reference evidence="2 3" key="1">
    <citation type="submission" date="2019-03" db="EMBL/GenBank/DDBJ databases">
        <authorList>
            <person name="Fan P."/>
        </authorList>
    </citation>
    <scope>NUCLEOTIDE SEQUENCE [LARGE SCALE GENOMIC DNA]</scope>
    <source>
        <strain evidence="2 3">KCJ4950</strain>
    </source>
</reference>
<accession>A0A4R5G6H8</accession>
<dbReference type="RefSeq" id="WP_132868861.1">
    <property type="nucleotide sequence ID" value="NZ_SJWY01000009.1"/>
</dbReference>
<feature type="transmembrane region" description="Helical" evidence="1">
    <location>
        <begin position="12"/>
        <end position="33"/>
    </location>
</feature>
<evidence type="ECO:0000313" key="2">
    <source>
        <dbReference type="EMBL" id="TDE75392.1"/>
    </source>
</evidence>
<name>A0A4R5G6H8_9STRE</name>